<evidence type="ECO:0000313" key="2">
    <source>
        <dbReference type="EMBL" id="QJA88622.1"/>
    </source>
</evidence>
<dbReference type="AlphaFoldDB" id="A0A6M3L450"/>
<dbReference type="GO" id="GO:0003697">
    <property type="term" value="F:single-stranded DNA binding"/>
    <property type="evidence" value="ECO:0007669"/>
    <property type="project" value="InterPro"/>
</dbReference>
<feature type="compositionally biased region" description="Basic and acidic residues" evidence="1">
    <location>
        <begin position="258"/>
        <end position="270"/>
    </location>
</feature>
<proteinExistence type="predicted"/>
<feature type="region of interest" description="Disordered" evidence="1">
    <location>
        <begin position="249"/>
        <end position="279"/>
    </location>
</feature>
<dbReference type="EMBL" id="MT142792">
    <property type="protein sequence ID" value="QJA88622.1"/>
    <property type="molecule type" value="Genomic_DNA"/>
</dbReference>
<gene>
    <name evidence="2" type="ORF">MM415B02720_0010</name>
</gene>
<reference evidence="2" key="1">
    <citation type="submission" date="2020-03" db="EMBL/GenBank/DDBJ databases">
        <title>The deep terrestrial virosphere.</title>
        <authorList>
            <person name="Holmfeldt K."/>
            <person name="Nilsson E."/>
            <person name="Simone D."/>
            <person name="Lopez-Fernandez M."/>
            <person name="Wu X."/>
            <person name="de Brujin I."/>
            <person name="Lundin D."/>
            <person name="Andersson A."/>
            <person name="Bertilsson S."/>
            <person name="Dopson M."/>
        </authorList>
    </citation>
    <scope>NUCLEOTIDE SEQUENCE</scope>
    <source>
        <strain evidence="2">MM415B02720</strain>
    </source>
</reference>
<dbReference type="InterPro" id="IPR044947">
    <property type="entry name" value="Phage_T4_Gp32_ssDNA-bd_sf"/>
</dbReference>
<feature type="region of interest" description="Disordered" evidence="1">
    <location>
        <begin position="300"/>
        <end position="321"/>
    </location>
</feature>
<feature type="region of interest" description="Disordered" evidence="1">
    <location>
        <begin position="1"/>
        <end position="26"/>
    </location>
</feature>
<feature type="compositionally biased region" description="Basic and acidic residues" evidence="1">
    <location>
        <begin position="300"/>
        <end position="314"/>
    </location>
</feature>
<dbReference type="Gene3D" id="3.90.198.10">
    <property type="entry name" value="Replication Fork Single-Stranded Dna Binding Protein"/>
    <property type="match status" value="1"/>
</dbReference>
<sequence length="321" mass="36886">MTERRGTSRVRDELLNATRHSDETKDSTGRFGSFFKDDLDVPFWKCGEGEHIIDILPFRAGKNHPITEDGKYTYLLDIWVHRNIGPNEDNVVCPARNYKKPCPICEYLVDVSKKSDIDEEELNELRSSLRPKRRVVYNILVYDTAEEESKGIQVWEVSHWFMEKRIAPLSKTRTGEYIPFSDPVDGKSIAFYRHGTGAQNTEFGGHRLEDRVTEGGKSYSIGDDLLKKAHILDDLIVISTYDELKKLFHGGSEEEQEEPKVEKEKSKTPDSKCPGEGTFGVDYDQLKPCETCPEKTYRECKKESEKPVADEGKVTRRRRTI</sequence>
<name>A0A6M3L450_9ZZZZ</name>
<organism evidence="2">
    <name type="scientific">viral metagenome</name>
    <dbReference type="NCBI Taxonomy" id="1070528"/>
    <lineage>
        <taxon>unclassified sequences</taxon>
        <taxon>metagenomes</taxon>
        <taxon>organismal metagenomes</taxon>
    </lineage>
</organism>
<evidence type="ECO:0000256" key="1">
    <source>
        <dbReference type="SAM" id="MobiDB-lite"/>
    </source>
</evidence>
<protein>
    <submittedName>
        <fullName evidence="2">Uncharacterized protein</fullName>
    </submittedName>
</protein>
<accession>A0A6M3L450</accession>